<dbReference type="RefSeq" id="WP_061519206.1">
    <property type="nucleotide sequence ID" value="NZ_JRUE01000201.1"/>
</dbReference>
<dbReference type="Proteomes" id="UP000075680">
    <property type="component" value="Unassembled WGS sequence"/>
</dbReference>
<comment type="caution">
    <text evidence="1">The sequence shown here is derived from an EMBL/GenBank/DDBJ whole genome shotgun (WGS) entry which is preliminary data.</text>
</comment>
<evidence type="ECO:0000313" key="2">
    <source>
        <dbReference type="Proteomes" id="UP000075680"/>
    </source>
</evidence>
<organism evidence="1 2">
    <name type="scientific">Acinetobacter venetianus</name>
    <dbReference type="NCBI Taxonomy" id="52133"/>
    <lineage>
        <taxon>Bacteria</taxon>
        <taxon>Pseudomonadati</taxon>
        <taxon>Pseudomonadota</taxon>
        <taxon>Gammaproteobacteria</taxon>
        <taxon>Moraxellales</taxon>
        <taxon>Moraxellaceae</taxon>
        <taxon>Acinetobacter</taxon>
    </lineage>
</organism>
<accession>A0A150HM64</accession>
<sequence length="84" mass="9103">MSTNKFESLRLVAGNDLEKATICELLRQAGLERGLELSFTPPCLIATSKDGSVYTDFPITGEDEANTSVLQLRELVLATLDGSK</sequence>
<dbReference type="EMBL" id="JRUE01000201">
    <property type="protein sequence ID" value="KXZ66761.1"/>
    <property type="molecule type" value="Genomic_DNA"/>
</dbReference>
<name>A0A150HM64_9GAMM</name>
<dbReference type="PATRIC" id="fig|52133.18.peg.2521"/>
<reference evidence="1 2" key="1">
    <citation type="journal article" date="2016" name="Sci. Rep.">
        <title>Genomic and phenotypic characterization of the species Acinetobacter venetianus.</title>
        <authorList>
            <person name="Fondi M."/>
            <person name="Maida I."/>
            <person name="Perrin E."/>
            <person name="Orlandini V."/>
            <person name="La Torre L."/>
            <person name="Bosi E."/>
            <person name="Negroni A."/>
            <person name="Zanaroli G."/>
            <person name="Fava F."/>
            <person name="Decorosi F."/>
            <person name="Giovannetti L."/>
            <person name="Viti C."/>
            <person name="Vaneechoutte M."/>
            <person name="Dijkshoorn L."/>
            <person name="Fani R."/>
        </authorList>
    </citation>
    <scope>NUCLEOTIDE SEQUENCE [LARGE SCALE GENOMIC DNA]</scope>
    <source>
        <strain evidence="1 2">LUH5627</strain>
    </source>
</reference>
<evidence type="ECO:0000313" key="1">
    <source>
        <dbReference type="EMBL" id="KXZ66761.1"/>
    </source>
</evidence>
<proteinExistence type="predicted"/>
<gene>
    <name evidence="1" type="ORF">AVENLUH5627_02455</name>
</gene>
<protein>
    <submittedName>
        <fullName evidence="1">Uncharacterized protein</fullName>
    </submittedName>
</protein>
<dbReference type="AlphaFoldDB" id="A0A150HM64"/>